<protein>
    <submittedName>
        <fullName evidence="1">Uncharacterized protein</fullName>
    </submittedName>
</protein>
<gene>
    <name evidence="1" type="ORF">SOCE836_079980</name>
</gene>
<organism evidence="1 2">
    <name type="scientific">Sorangium cellulosum</name>
    <name type="common">Polyangium cellulosum</name>
    <dbReference type="NCBI Taxonomy" id="56"/>
    <lineage>
        <taxon>Bacteria</taxon>
        <taxon>Pseudomonadati</taxon>
        <taxon>Myxococcota</taxon>
        <taxon>Polyangia</taxon>
        <taxon>Polyangiales</taxon>
        <taxon>Polyangiaceae</taxon>
        <taxon>Sorangium</taxon>
    </lineage>
</organism>
<dbReference type="AlphaFoldDB" id="A0A4P2QYY6"/>
<evidence type="ECO:0000313" key="1">
    <source>
        <dbReference type="EMBL" id="AUX35799.1"/>
    </source>
</evidence>
<proteinExistence type="predicted"/>
<dbReference type="EMBL" id="CP012672">
    <property type="protein sequence ID" value="AUX35799.1"/>
    <property type="molecule type" value="Genomic_DNA"/>
</dbReference>
<reference evidence="1 2" key="1">
    <citation type="submission" date="2015-09" db="EMBL/GenBank/DDBJ databases">
        <title>Sorangium comparison.</title>
        <authorList>
            <person name="Zaburannyi N."/>
            <person name="Bunk B."/>
            <person name="Overmann J."/>
            <person name="Mueller R."/>
        </authorList>
    </citation>
    <scope>NUCLEOTIDE SEQUENCE [LARGE SCALE GENOMIC DNA]</scope>
    <source>
        <strain evidence="1 2">So ce836</strain>
    </source>
</reference>
<accession>A0A4P2QYY6</accession>
<dbReference type="Proteomes" id="UP000295497">
    <property type="component" value="Chromosome"/>
</dbReference>
<sequence>MQPLQAHVGHAGYADALIDEQGCIRHSDVTALS</sequence>
<name>A0A4P2QYY6_SORCE</name>
<evidence type="ECO:0000313" key="2">
    <source>
        <dbReference type="Proteomes" id="UP000295497"/>
    </source>
</evidence>